<keyword evidence="3" id="KW-1185">Reference proteome</keyword>
<protein>
    <submittedName>
        <fullName evidence="2">Uncharacterized protein</fullName>
    </submittedName>
</protein>
<dbReference type="EMBL" id="RKLT01000002">
    <property type="protein sequence ID" value="MBX0294968.1"/>
    <property type="molecule type" value="Genomic_DNA"/>
</dbReference>
<dbReference type="RefSeq" id="WP_220579622.1">
    <property type="nucleotide sequence ID" value="NZ_RKLT01000002.1"/>
</dbReference>
<evidence type="ECO:0000313" key="2">
    <source>
        <dbReference type="EMBL" id="MBX0294968.1"/>
    </source>
</evidence>
<name>A0AAW4PAY4_9EURY</name>
<comment type="caution">
    <text evidence="2">The sequence shown here is derived from an EMBL/GenBank/DDBJ whole genome shotgun (WGS) entry which is preliminary data.</text>
</comment>
<feature type="transmembrane region" description="Helical" evidence="1">
    <location>
        <begin position="20"/>
        <end position="39"/>
    </location>
</feature>
<keyword evidence="1" id="KW-0472">Membrane</keyword>
<feature type="transmembrane region" description="Helical" evidence="1">
    <location>
        <begin position="45"/>
        <end position="68"/>
    </location>
</feature>
<gene>
    <name evidence="2" type="ORF">EGH23_08775</name>
</gene>
<dbReference type="Proteomes" id="UP001430455">
    <property type="component" value="Unassembled WGS sequence"/>
</dbReference>
<keyword evidence="1" id="KW-1133">Transmembrane helix</keyword>
<accession>A0AAW4PAY4</accession>
<keyword evidence="1" id="KW-0812">Transmembrane</keyword>
<dbReference type="AlphaFoldDB" id="A0AAW4PAY4"/>
<evidence type="ECO:0000313" key="3">
    <source>
        <dbReference type="Proteomes" id="UP001430455"/>
    </source>
</evidence>
<sequence>MRGFRQQPAASSLPLREALVLRTPMLLLGLGLLIAIDAIEMGNPLAATPLAGLALLALATAVLSFQIAGSRR</sequence>
<reference evidence="2 3" key="1">
    <citation type="submission" date="2021-06" db="EMBL/GenBank/DDBJ databases">
        <title>Halomicroarcula sp. a new haloarchaeum isolated from saline soil.</title>
        <authorList>
            <person name="Duran-Viseras A."/>
            <person name="Sanchez-Porro C."/>
            <person name="Ventosa A."/>
        </authorList>
    </citation>
    <scope>NUCLEOTIDE SEQUENCE [LARGE SCALE GENOMIC DNA]</scope>
    <source>
        <strain evidence="2 3">F27</strain>
    </source>
</reference>
<organism evidence="2 3">
    <name type="scientific">Haloarcula nitratireducens</name>
    <dbReference type="NCBI Taxonomy" id="2487749"/>
    <lineage>
        <taxon>Archaea</taxon>
        <taxon>Methanobacteriati</taxon>
        <taxon>Methanobacteriota</taxon>
        <taxon>Stenosarchaea group</taxon>
        <taxon>Halobacteria</taxon>
        <taxon>Halobacteriales</taxon>
        <taxon>Haloarculaceae</taxon>
        <taxon>Haloarcula</taxon>
    </lineage>
</organism>
<evidence type="ECO:0000256" key="1">
    <source>
        <dbReference type="SAM" id="Phobius"/>
    </source>
</evidence>
<proteinExistence type="predicted"/>